<name>A0A2T0T6N2_9PSEU</name>
<dbReference type="AlphaFoldDB" id="A0A2T0T6N2"/>
<dbReference type="SUPFAM" id="SSF51735">
    <property type="entry name" value="NAD(P)-binding Rossmann-fold domains"/>
    <property type="match status" value="1"/>
</dbReference>
<proteinExistence type="predicted"/>
<accession>A0A2T0T6N2</accession>
<organism evidence="2 3">
    <name type="scientific">Umezawaea tangerina</name>
    <dbReference type="NCBI Taxonomy" id="84725"/>
    <lineage>
        <taxon>Bacteria</taxon>
        <taxon>Bacillati</taxon>
        <taxon>Actinomycetota</taxon>
        <taxon>Actinomycetes</taxon>
        <taxon>Pseudonocardiales</taxon>
        <taxon>Pseudonocardiaceae</taxon>
        <taxon>Umezawaea</taxon>
    </lineage>
</organism>
<keyword evidence="3" id="KW-1185">Reference proteome</keyword>
<protein>
    <submittedName>
        <fullName evidence="2">NAD(P)H dehydrogenase (Quinone)</fullName>
    </submittedName>
</protein>
<gene>
    <name evidence="2" type="ORF">CLV43_10572</name>
</gene>
<dbReference type="InterPro" id="IPR008030">
    <property type="entry name" value="NmrA-like"/>
</dbReference>
<dbReference type="Gene3D" id="3.90.25.10">
    <property type="entry name" value="UDP-galactose 4-epimerase, domain 1"/>
    <property type="match status" value="1"/>
</dbReference>
<evidence type="ECO:0000259" key="1">
    <source>
        <dbReference type="Pfam" id="PF05368"/>
    </source>
</evidence>
<dbReference type="Proteomes" id="UP000239494">
    <property type="component" value="Unassembled WGS sequence"/>
</dbReference>
<dbReference type="OrthoDB" id="5510591at2"/>
<feature type="domain" description="NmrA-like" evidence="1">
    <location>
        <begin position="3"/>
        <end position="243"/>
    </location>
</feature>
<sequence>MHVVTGATGALGRLVVEKLLDRVPASEVRATGRRPEALDDLVGSGVDVCRADYDDPASLRSAFAGADRVLFVSGNEVGKRLDQHQAVVDALAEARVGLVAYTSILNATTSDIVLAREHAATERMLADAGVPHVLLRNGWYLENFTMSLADQVDHGMIGASGAGRIAAATRADYAEAAAVVLTGAGTTAGEVFELGGPGFTRAELVAHIGRCAGRPVSYTDLSEQALTEPLLASGVPDHLARLIADSDRGAAAGWLDAGDDLERLLGRPAEPWTDFIAAAVRSALDTAA</sequence>
<evidence type="ECO:0000313" key="3">
    <source>
        <dbReference type="Proteomes" id="UP000239494"/>
    </source>
</evidence>
<comment type="caution">
    <text evidence="2">The sequence shown here is derived from an EMBL/GenBank/DDBJ whole genome shotgun (WGS) entry which is preliminary data.</text>
</comment>
<dbReference type="Gene3D" id="3.40.50.720">
    <property type="entry name" value="NAD(P)-binding Rossmann-like Domain"/>
    <property type="match status" value="1"/>
</dbReference>
<dbReference type="PANTHER" id="PTHR47129:SF1">
    <property type="entry name" value="NMRA-LIKE DOMAIN-CONTAINING PROTEIN"/>
    <property type="match status" value="1"/>
</dbReference>
<dbReference type="EMBL" id="PVTF01000005">
    <property type="protein sequence ID" value="PRY41314.1"/>
    <property type="molecule type" value="Genomic_DNA"/>
</dbReference>
<dbReference type="RefSeq" id="WP_106188361.1">
    <property type="nucleotide sequence ID" value="NZ_PVTF01000005.1"/>
</dbReference>
<reference evidence="2 3" key="1">
    <citation type="submission" date="2018-03" db="EMBL/GenBank/DDBJ databases">
        <title>Genomic Encyclopedia of Archaeal and Bacterial Type Strains, Phase II (KMG-II): from individual species to whole genera.</title>
        <authorList>
            <person name="Goeker M."/>
        </authorList>
    </citation>
    <scope>NUCLEOTIDE SEQUENCE [LARGE SCALE GENOMIC DNA]</scope>
    <source>
        <strain evidence="2 3">DSM 44720</strain>
    </source>
</reference>
<dbReference type="Pfam" id="PF05368">
    <property type="entry name" value="NmrA"/>
    <property type="match status" value="1"/>
</dbReference>
<dbReference type="InterPro" id="IPR052718">
    <property type="entry name" value="NmrA-type_oxidoreductase"/>
</dbReference>
<dbReference type="InterPro" id="IPR036291">
    <property type="entry name" value="NAD(P)-bd_dom_sf"/>
</dbReference>
<evidence type="ECO:0000313" key="2">
    <source>
        <dbReference type="EMBL" id="PRY41314.1"/>
    </source>
</evidence>
<dbReference type="PANTHER" id="PTHR47129">
    <property type="entry name" value="QUINONE OXIDOREDUCTASE 2"/>
    <property type="match status" value="1"/>
</dbReference>